<protein>
    <recommendedName>
        <fullName evidence="1">MOSC domain-containing protein</fullName>
    </recommendedName>
</protein>
<comment type="caution">
    <text evidence="2">The sequence shown here is derived from an EMBL/GenBank/DDBJ whole genome shotgun (WGS) entry which is preliminary data.</text>
</comment>
<dbReference type="SUPFAM" id="SSF141673">
    <property type="entry name" value="MOSC N-terminal domain-like"/>
    <property type="match status" value="1"/>
</dbReference>
<organism evidence="2 3">
    <name type="scientific">Dyadobacter beijingensis</name>
    <dbReference type="NCBI Taxonomy" id="365489"/>
    <lineage>
        <taxon>Bacteria</taxon>
        <taxon>Pseudomonadati</taxon>
        <taxon>Bacteroidota</taxon>
        <taxon>Cytophagia</taxon>
        <taxon>Cytophagales</taxon>
        <taxon>Spirosomataceae</taxon>
        <taxon>Dyadobacter</taxon>
    </lineage>
</organism>
<evidence type="ECO:0000259" key="1">
    <source>
        <dbReference type="PROSITE" id="PS51340"/>
    </source>
</evidence>
<reference evidence="3" key="1">
    <citation type="journal article" date="2019" name="Int. J. Syst. Evol. Microbiol.">
        <title>The Global Catalogue of Microorganisms (GCM) 10K type strain sequencing project: providing services to taxonomists for standard genome sequencing and annotation.</title>
        <authorList>
            <consortium name="The Broad Institute Genomics Platform"/>
            <consortium name="The Broad Institute Genome Sequencing Center for Infectious Disease"/>
            <person name="Wu L."/>
            <person name="Ma J."/>
        </authorList>
    </citation>
    <scope>NUCLEOTIDE SEQUENCE [LARGE SCALE GENOMIC DNA]</scope>
    <source>
        <strain evidence="3">CGMCC 1.6375</strain>
    </source>
</reference>
<dbReference type="SUPFAM" id="SSF50800">
    <property type="entry name" value="PK beta-barrel domain-like"/>
    <property type="match status" value="1"/>
</dbReference>
<dbReference type="EMBL" id="BMLI01000004">
    <property type="protein sequence ID" value="GGN12760.1"/>
    <property type="molecule type" value="Genomic_DNA"/>
</dbReference>
<dbReference type="Pfam" id="PF03476">
    <property type="entry name" value="MOSC_N"/>
    <property type="match status" value="1"/>
</dbReference>
<feature type="domain" description="MOSC" evidence="1">
    <location>
        <begin position="64"/>
        <end position="215"/>
    </location>
</feature>
<dbReference type="Proteomes" id="UP000632339">
    <property type="component" value="Unassembled WGS sequence"/>
</dbReference>
<accession>A0ABQ2ILQ1</accession>
<dbReference type="PROSITE" id="PS51340">
    <property type="entry name" value="MOSC"/>
    <property type="match status" value="1"/>
</dbReference>
<dbReference type="Pfam" id="PF03473">
    <property type="entry name" value="MOSC"/>
    <property type="match status" value="1"/>
</dbReference>
<dbReference type="InterPro" id="IPR005303">
    <property type="entry name" value="MOCOS_middle"/>
</dbReference>
<keyword evidence="3" id="KW-1185">Reference proteome</keyword>
<evidence type="ECO:0000313" key="3">
    <source>
        <dbReference type="Proteomes" id="UP000632339"/>
    </source>
</evidence>
<dbReference type="InterPro" id="IPR005302">
    <property type="entry name" value="MoCF_Sase_C"/>
</dbReference>
<evidence type="ECO:0000313" key="2">
    <source>
        <dbReference type="EMBL" id="GGN12760.1"/>
    </source>
</evidence>
<name>A0ABQ2ILQ1_9BACT</name>
<dbReference type="PANTHER" id="PTHR14237">
    <property type="entry name" value="MOLYBDOPTERIN COFACTOR SULFURASE MOSC"/>
    <property type="match status" value="1"/>
</dbReference>
<sequence length="219" mass="23751">MPQMALLQAEIGDNGLLLSAIGQSGAQVFVPVSKSGGPLRQVKVWDDTVIAYEPSAEANRWLSDRLDRDVALVAKQPDVAGRTYRIPGHAPQALSFADDFPYHLISQSSLDELNTQLDEPVDVRRFRPNFVISGASPYEEDALSSIAIGGAEFAPISPCERCVMVNVDPRSGEKGRQPLKTLAGTRRRGNRIHFGQNVVAVREGTVAEGDPVLIGLLHQ</sequence>
<gene>
    <name evidence="2" type="ORF">GCM10010967_55950</name>
</gene>
<dbReference type="PANTHER" id="PTHR14237:SF19">
    <property type="entry name" value="MITOCHONDRIAL AMIDOXIME REDUCING COMPONENT 1"/>
    <property type="match status" value="1"/>
</dbReference>
<dbReference type="InterPro" id="IPR011037">
    <property type="entry name" value="Pyrv_Knase-like_insert_dom_sf"/>
</dbReference>
<proteinExistence type="predicted"/>